<dbReference type="EMBL" id="CM039432">
    <property type="protein sequence ID" value="KAI4332888.1"/>
    <property type="molecule type" value="Genomic_DNA"/>
</dbReference>
<gene>
    <name evidence="1" type="ORF">L6164_017762</name>
</gene>
<sequence>MGMEKSRFREENGKMSEKGKEKENPVMVESDTDNDDDEEEEDDEEGLNEFENDGFIVDDYEEEEEENPIETHKKKKKRKRRSMKAIVLDEDDLELIRENKISGFYQEKLGDGKFKRLKKAGVDNDQREHFADYGGLLYDDMVEEDVHQSNDEENDMADFIDGGIVNEKTESLRQKNNREAKHSSSRLEESKSSFAIATANELLELRRGFPFAPDEPKESDTDKPERMQILEDIVGSSPVDEMSIEEESSWILSQLRSNTYSLFDENREDTRSFRLIEKISGEDIKSLLELDHVKKYDIPFIAMYRKELCLSLLEDPEQDDARNIHENDTGRKHGLKQHKILWVIMQLDKKWLRLQKQKSTLMAYYSKRFEEECQRILPDVNFSSNRQLFESITNILKMAQSEIELDDIDKNFNLHFPPSEEHFNVGYKRPMKKSYYSICSKEGLQSLASKFGNLEKFRQLITLDKVGMEIKEDPDKSPEEMALMYTGATFESSEAVLKGARHMAAVKINSEVSIRKHARGIFMEKALVSTSPTQEGDRVVDSFHQFAGVKWLRDKPLLKFEDAQWLFIQKAEEEKLLQVKFSLLDLDLNELTMIYSNAYLNGSGGTSTQLWNEQRKLILQDAISNFLLPSMEKEARALLTAKAKNWLLMEYGKQLWNRVSVAPYGYKNNVTSPEKGSAPRVMACCWGPGKPTTTFVILNSKGQLVDVLQAGSLTIRSQNMIDQQRRKHDQQRVLKFLMNHQPHVVVIGAASASCTRLRDDINEIISVMMEENAKDLSEEMKGLKVVLGEEGLPCLYEHSDISEDQLPRQEGFVKRAVALGRYLLNPLAMVATLCGVKKEIVSWKLTSLERFLTSDEKLEMIEWVMVDITNQVGIDINLAICHDWLITPLQFISGLGPRRASVLRRELLGAVGNRWELTKYGLSTKKVFLNAVGFLKVSCDEHFISGTAAKILDGTRIHPESYYLAEELARAVHRHNIQGNLDTDASLMNVIEYIQDDPKLLKGFDLDEYAEKLQMDKGIYKRETLYDIKMELLDGFKDPRRPYKEPIQDEEFHMITGEAGDIPLEGRKVQAIVRHVQPRQAFCTLDSGLTGVLFKEDYSDETDDISLTEKLHEGVVLTCKIKLIDKNRYRANLTSKESELKSDGDQCCHDMDPYYCQGNIILPSQQRKTAKEEFPTKNFKPRSIFHSHFQNITAEQAKEFLADKAIGEYIFHPSSRSPCYLTLTLKAFDGLYVHKDIVELLGQGKTLKVGEEIFEDIDKVTERYVNPLVVHLKAMLDFQKFKKGSKAEVDELLKVEKEEHPNRIAYGFGISYEHPGTFILSYIRSINPHHEFIGIHPKGFKFRKQIFEKVEQLVAYFQKHVYDTIVSAKNRITSNNLDQHQQSSGNNDHGYGYGRRPGCGRGHGFGRVSGSRNDSSDGSSYKQNDDNDCGWGQEQRHRRGGRQGNGQGRGREDGGNSFGGGWGSTGSDLTGVGGDGNWANAKSSGWGDNRSKSWCGGDGTTNFNHQNRYGSNIENTGGNQGVSNDCGWEQRLGQVRGRGRTRGWSQASSGDGRGRGCDGENYSIGWGDTRDDQISGGGDWADVNSSKWGVNINKSWGESNLGEGNRGGSTNFNYWKTDENGMQATGSNQGASNDYGRGRNHSDDHSRGRGHGHEHGNSFGGGWSNAGSNMENAGNQDVSNDCGWEQRKGRGRGRGRTQGWSQASRDDDRGRGYDGENSSDGWGYAGNDQTGGGGDWANTNSSKWGGNNKKSWGENNLGEGNRGGSSNFSYQKTHENYHGTLNDYGGGWGRGRGRGRGPDDGQGRGLGRGHDNNFDGGGRSSGSDHTSGGGWANSNSSGWGGNKEGGFNGGSWHDRSTNQESRKTSYGDKNDESGGNPKGWAGSYMGGSSSGGNWCDRGKSKNAGCSTWGGNSGNFGVDSNDNDNKGKGGWENKANSGGKQTGWGAANTNYDSENSGWGASQNRNATPSDGGGSGWGGNGGRSW</sequence>
<dbReference type="Proteomes" id="UP000828941">
    <property type="component" value="Chromosome 7"/>
</dbReference>
<name>A0ACB9N946_BAUVA</name>
<accession>A0ACB9N946</accession>
<comment type="caution">
    <text evidence="1">The sequence shown here is derived from an EMBL/GenBank/DDBJ whole genome shotgun (WGS) entry which is preliminary data.</text>
</comment>
<evidence type="ECO:0000313" key="2">
    <source>
        <dbReference type="Proteomes" id="UP000828941"/>
    </source>
</evidence>
<protein>
    <submittedName>
        <fullName evidence="1">Uncharacterized protein</fullName>
    </submittedName>
</protein>
<reference evidence="1 2" key="1">
    <citation type="journal article" date="2022" name="DNA Res.">
        <title>Chromosomal-level genome assembly of the orchid tree Bauhinia variegata (Leguminosae; Cercidoideae) supports the allotetraploid origin hypothesis of Bauhinia.</title>
        <authorList>
            <person name="Zhong Y."/>
            <person name="Chen Y."/>
            <person name="Zheng D."/>
            <person name="Pang J."/>
            <person name="Liu Y."/>
            <person name="Luo S."/>
            <person name="Meng S."/>
            <person name="Qian L."/>
            <person name="Wei D."/>
            <person name="Dai S."/>
            <person name="Zhou R."/>
        </authorList>
    </citation>
    <scope>NUCLEOTIDE SEQUENCE [LARGE SCALE GENOMIC DNA]</scope>
    <source>
        <strain evidence="1">BV-YZ2020</strain>
    </source>
</reference>
<keyword evidence="2" id="KW-1185">Reference proteome</keyword>
<evidence type="ECO:0000313" key="1">
    <source>
        <dbReference type="EMBL" id="KAI4332888.1"/>
    </source>
</evidence>
<organism evidence="1 2">
    <name type="scientific">Bauhinia variegata</name>
    <name type="common">Purple orchid tree</name>
    <name type="synonym">Phanera variegata</name>
    <dbReference type="NCBI Taxonomy" id="167791"/>
    <lineage>
        <taxon>Eukaryota</taxon>
        <taxon>Viridiplantae</taxon>
        <taxon>Streptophyta</taxon>
        <taxon>Embryophyta</taxon>
        <taxon>Tracheophyta</taxon>
        <taxon>Spermatophyta</taxon>
        <taxon>Magnoliopsida</taxon>
        <taxon>eudicotyledons</taxon>
        <taxon>Gunneridae</taxon>
        <taxon>Pentapetalae</taxon>
        <taxon>rosids</taxon>
        <taxon>fabids</taxon>
        <taxon>Fabales</taxon>
        <taxon>Fabaceae</taxon>
        <taxon>Cercidoideae</taxon>
        <taxon>Cercideae</taxon>
        <taxon>Bauhiniinae</taxon>
        <taxon>Bauhinia</taxon>
    </lineage>
</organism>
<proteinExistence type="predicted"/>